<dbReference type="Pfam" id="PF02597">
    <property type="entry name" value="ThiS"/>
    <property type="match status" value="1"/>
</dbReference>
<proteinExistence type="predicted"/>
<dbReference type="InterPro" id="IPR012675">
    <property type="entry name" value="Beta-grasp_dom_sf"/>
</dbReference>
<gene>
    <name evidence="1" type="primary">moaD</name>
    <name evidence="1" type="ORF">CXZ10_00175</name>
</gene>
<dbReference type="CDD" id="cd00754">
    <property type="entry name" value="Ubl_MoaD"/>
    <property type="match status" value="1"/>
</dbReference>
<evidence type="ECO:0000313" key="2">
    <source>
        <dbReference type="Proteomes" id="UP000233491"/>
    </source>
</evidence>
<dbReference type="InterPro" id="IPR003749">
    <property type="entry name" value="ThiS/MoaD-like"/>
</dbReference>
<name>A0A1I4U687_9HYPH</name>
<evidence type="ECO:0000313" key="1">
    <source>
        <dbReference type="EMBL" id="PKR91173.1"/>
    </source>
</evidence>
<dbReference type="Gene3D" id="3.10.20.30">
    <property type="match status" value="1"/>
</dbReference>
<dbReference type="AlphaFoldDB" id="A0A1I4U687"/>
<dbReference type="OrthoDB" id="9800712at2"/>
<dbReference type="NCBIfam" id="TIGR01682">
    <property type="entry name" value="moaD"/>
    <property type="match status" value="1"/>
</dbReference>
<dbReference type="SUPFAM" id="SSF54285">
    <property type="entry name" value="MoaD/ThiS"/>
    <property type="match status" value="1"/>
</dbReference>
<protein>
    <submittedName>
        <fullName evidence="1">Molybdopterin converting factor subunit 1</fullName>
    </submittedName>
</protein>
<dbReference type="RefSeq" id="WP_101286936.1">
    <property type="nucleotide sequence ID" value="NZ_FOUQ01000007.1"/>
</dbReference>
<accession>A0A1I4U687</accession>
<dbReference type="EMBL" id="PJNW01000001">
    <property type="protein sequence ID" value="PKR91173.1"/>
    <property type="molecule type" value="Genomic_DNA"/>
</dbReference>
<sequence length="90" mass="10000">MEASARDVHLIYFAWVRERVGLSDERLSLPASVRTAGEMIAWLAERGDNYAYALESPSTIRVAVDQLHIEQDEPLGDAREIALFPPMTGG</sequence>
<dbReference type="InterPro" id="IPR016155">
    <property type="entry name" value="Mopterin_synth/thiamin_S_b"/>
</dbReference>
<reference evidence="1 2" key="1">
    <citation type="submission" date="2017-12" db="EMBL/GenBank/DDBJ databases">
        <title>Anaerobic carbon monoxide metabolism by Pleomorphomonas carboxyditropha sp. nov., a new mesophilic hydrogenogenic carboxidotroph.</title>
        <authorList>
            <person name="Esquivel-Elizondo S."/>
            <person name="Krajmalnik-Brown R."/>
        </authorList>
    </citation>
    <scope>NUCLEOTIDE SEQUENCE [LARGE SCALE GENOMIC DNA]</scope>
    <source>
        <strain evidence="1 2">R5-392</strain>
    </source>
</reference>
<dbReference type="Proteomes" id="UP000233491">
    <property type="component" value="Unassembled WGS sequence"/>
</dbReference>
<keyword evidence="2" id="KW-1185">Reference proteome</keyword>
<comment type="caution">
    <text evidence="1">The sequence shown here is derived from an EMBL/GenBank/DDBJ whole genome shotgun (WGS) entry which is preliminary data.</text>
</comment>
<organism evidence="1 2">
    <name type="scientific">Pleomorphomonas diazotrophica</name>
    <dbReference type="NCBI Taxonomy" id="1166257"/>
    <lineage>
        <taxon>Bacteria</taxon>
        <taxon>Pseudomonadati</taxon>
        <taxon>Pseudomonadota</taxon>
        <taxon>Alphaproteobacteria</taxon>
        <taxon>Hyphomicrobiales</taxon>
        <taxon>Pleomorphomonadaceae</taxon>
        <taxon>Pleomorphomonas</taxon>
    </lineage>
</organism>